<evidence type="ECO:0000313" key="1">
    <source>
        <dbReference type="EMBL" id="OGZ62041.1"/>
    </source>
</evidence>
<accession>A0A1G2HII4</accession>
<name>A0A1G2HII4_9BACT</name>
<protein>
    <submittedName>
        <fullName evidence="1">Uncharacterized protein</fullName>
    </submittedName>
</protein>
<dbReference type="EMBL" id="MHOK01000009">
    <property type="protein sequence ID" value="OGZ62041.1"/>
    <property type="molecule type" value="Genomic_DNA"/>
</dbReference>
<dbReference type="AlphaFoldDB" id="A0A1G2HII4"/>
<organism evidence="1 2">
    <name type="scientific">Candidatus Spechtbacteria bacterium RIFCSPLOWO2_12_FULL_38_22</name>
    <dbReference type="NCBI Taxonomy" id="1802165"/>
    <lineage>
        <taxon>Bacteria</taxon>
        <taxon>Candidatus Spechtiibacteriota</taxon>
    </lineage>
</organism>
<dbReference type="SUPFAM" id="SSF55486">
    <property type="entry name" value="Metalloproteases ('zincins'), catalytic domain"/>
    <property type="match status" value="1"/>
</dbReference>
<gene>
    <name evidence="1" type="ORF">A3F94_02315</name>
</gene>
<dbReference type="STRING" id="1802165.A3F94_02315"/>
<reference evidence="1 2" key="1">
    <citation type="journal article" date="2016" name="Nat. Commun.">
        <title>Thousands of microbial genomes shed light on interconnected biogeochemical processes in an aquifer system.</title>
        <authorList>
            <person name="Anantharaman K."/>
            <person name="Brown C.T."/>
            <person name="Hug L.A."/>
            <person name="Sharon I."/>
            <person name="Castelle C.J."/>
            <person name="Probst A.J."/>
            <person name="Thomas B.C."/>
            <person name="Singh A."/>
            <person name="Wilkins M.J."/>
            <person name="Karaoz U."/>
            <person name="Brodie E.L."/>
            <person name="Williams K.H."/>
            <person name="Hubbard S.S."/>
            <person name="Banfield J.F."/>
        </authorList>
    </citation>
    <scope>NUCLEOTIDE SEQUENCE [LARGE SCALE GENOMIC DNA]</scope>
</reference>
<dbReference type="Proteomes" id="UP000176770">
    <property type="component" value="Unassembled WGS sequence"/>
</dbReference>
<proteinExistence type="predicted"/>
<comment type="caution">
    <text evidence="1">The sequence shown here is derived from an EMBL/GenBank/DDBJ whole genome shotgun (WGS) entry which is preliminary data.</text>
</comment>
<evidence type="ECO:0000313" key="2">
    <source>
        <dbReference type="Proteomes" id="UP000176770"/>
    </source>
</evidence>
<sequence>MNKVFNTRYLVHLVLAGLFSFLVFNLTYAVRPSDYDLKEGDTTSASGSDDPDVYIINEHGYKRLFLNPVIFNFYGHLGGFAKVKAISPSTRDAFITSGLFRNCEANDEKVYGLESTGEDTSILHWINTTGAQAVIDDPNFFKKVFCINNNEFNWYLKGSDYNSVNQIPVYSRDTTSTSTVRVGIIEFVPQNVVYGDVHYAYLKKTSGCWLSSGGEIGNYYWVSGSNQSIHSSDCYDILETYSFLDIFNNLSKGISKNVQRTIYGEEDTMETLHSVYYIKDFYEKEALKYGVSDLAIDIDVKGPYMLASDPPLGGRWGVGEGVCNASLTEFFVNEAISRGVDESQYDVIAYVYLGDWQLSGRSYEGFTSCATGSKSFMTVTTWRLPQEDEGVVTLAHELGHSFGASDYYTSPCPQNPTLWSCVKDPEGIPEPNKIPKYPQTKGCLMAQIIAYNKPGSDEAGDATSISNLNQAVICDATAREFGWR</sequence>